<proteinExistence type="predicted"/>
<organism evidence="1 2">
    <name type="scientific">Zophobas morio</name>
    <dbReference type="NCBI Taxonomy" id="2755281"/>
    <lineage>
        <taxon>Eukaryota</taxon>
        <taxon>Metazoa</taxon>
        <taxon>Ecdysozoa</taxon>
        <taxon>Arthropoda</taxon>
        <taxon>Hexapoda</taxon>
        <taxon>Insecta</taxon>
        <taxon>Pterygota</taxon>
        <taxon>Neoptera</taxon>
        <taxon>Endopterygota</taxon>
        <taxon>Coleoptera</taxon>
        <taxon>Polyphaga</taxon>
        <taxon>Cucujiformia</taxon>
        <taxon>Tenebrionidae</taxon>
        <taxon>Zophobas</taxon>
    </lineage>
</organism>
<accession>A0AA38IE59</accession>
<protein>
    <submittedName>
        <fullName evidence="1">Uncharacterized protein</fullName>
    </submittedName>
</protein>
<keyword evidence="2" id="KW-1185">Reference proteome</keyword>
<dbReference type="AlphaFoldDB" id="A0AA38IE59"/>
<name>A0AA38IE59_9CUCU</name>
<evidence type="ECO:0000313" key="1">
    <source>
        <dbReference type="EMBL" id="KAJ3653551.1"/>
    </source>
</evidence>
<dbReference type="Proteomes" id="UP001168821">
    <property type="component" value="Unassembled WGS sequence"/>
</dbReference>
<dbReference type="EMBL" id="JALNTZ010000004">
    <property type="protein sequence ID" value="KAJ3653551.1"/>
    <property type="molecule type" value="Genomic_DNA"/>
</dbReference>
<gene>
    <name evidence="1" type="ORF">Zmor_012794</name>
</gene>
<evidence type="ECO:0000313" key="2">
    <source>
        <dbReference type="Proteomes" id="UP001168821"/>
    </source>
</evidence>
<sequence>MGSHDLLLASNGRGLVYGEFFQLRVCRYGTPLWCARTFASVVQHIRDHGTFNVKLTIVAVIGQKENCKLKNKFWNVTKKSPTSALVSTALSTLCNLLQMVVTAVSLNALIF</sequence>
<comment type="caution">
    <text evidence="1">The sequence shown here is derived from an EMBL/GenBank/DDBJ whole genome shotgun (WGS) entry which is preliminary data.</text>
</comment>
<reference evidence="1" key="1">
    <citation type="journal article" date="2023" name="G3 (Bethesda)">
        <title>Whole genome assemblies of Zophobas morio and Tenebrio molitor.</title>
        <authorList>
            <person name="Kaur S."/>
            <person name="Stinson S.A."/>
            <person name="diCenzo G.C."/>
        </authorList>
    </citation>
    <scope>NUCLEOTIDE SEQUENCE</scope>
    <source>
        <strain evidence="1">QUZm001</strain>
    </source>
</reference>